<dbReference type="AlphaFoldDB" id="A0A9N9RAA6"/>
<organism evidence="2 3">
    <name type="scientific">Diatraea saccharalis</name>
    <name type="common">sugarcane borer</name>
    <dbReference type="NCBI Taxonomy" id="40085"/>
    <lineage>
        <taxon>Eukaryota</taxon>
        <taxon>Metazoa</taxon>
        <taxon>Ecdysozoa</taxon>
        <taxon>Arthropoda</taxon>
        <taxon>Hexapoda</taxon>
        <taxon>Insecta</taxon>
        <taxon>Pterygota</taxon>
        <taxon>Neoptera</taxon>
        <taxon>Endopterygota</taxon>
        <taxon>Lepidoptera</taxon>
        <taxon>Glossata</taxon>
        <taxon>Ditrysia</taxon>
        <taxon>Pyraloidea</taxon>
        <taxon>Crambidae</taxon>
        <taxon>Crambinae</taxon>
        <taxon>Diatraea</taxon>
    </lineage>
</organism>
<dbReference type="EMBL" id="OU893336">
    <property type="protein sequence ID" value="CAG9793577.1"/>
    <property type="molecule type" value="Genomic_DNA"/>
</dbReference>
<reference evidence="2" key="2">
    <citation type="submission" date="2022-10" db="EMBL/GenBank/DDBJ databases">
        <authorList>
            <consortium name="ENA_rothamsted_submissions"/>
            <consortium name="culmorum"/>
            <person name="King R."/>
        </authorList>
    </citation>
    <scope>NUCLEOTIDE SEQUENCE</scope>
</reference>
<evidence type="ECO:0000313" key="2">
    <source>
        <dbReference type="EMBL" id="CAG9793577.1"/>
    </source>
</evidence>
<gene>
    <name evidence="2" type="ORF">DIATSA_LOCUS11001</name>
</gene>
<protein>
    <submittedName>
        <fullName evidence="2">Uncharacterized protein</fullName>
    </submittedName>
</protein>
<sequence>MSHTVNVGPTTGIPGYQKLSDLKQKTTHKKCKQNSAIIAIAKSQLRIADLIVSDSQSLLPFKTTLEQAAVFNDTLEPIASGAKISAPPRLCGGWEQAGYALDGCVDTALLRPPQPHSSQLGTVYATKRRRRNGKR</sequence>
<reference evidence="2" key="1">
    <citation type="submission" date="2021-12" db="EMBL/GenBank/DDBJ databases">
        <authorList>
            <person name="King R."/>
        </authorList>
    </citation>
    <scope>NUCLEOTIDE SEQUENCE</scope>
</reference>
<keyword evidence="3" id="KW-1185">Reference proteome</keyword>
<evidence type="ECO:0000256" key="1">
    <source>
        <dbReference type="SAM" id="MobiDB-lite"/>
    </source>
</evidence>
<evidence type="ECO:0000313" key="3">
    <source>
        <dbReference type="Proteomes" id="UP001153714"/>
    </source>
</evidence>
<accession>A0A9N9RAA6</accession>
<name>A0A9N9RAA6_9NEOP</name>
<feature type="region of interest" description="Disordered" evidence="1">
    <location>
        <begin position="112"/>
        <end position="135"/>
    </location>
</feature>
<dbReference type="Proteomes" id="UP001153714">
    <property type="component" value="Chromosome 5"/>
</dbReference>
<dbReference type="OrthoDB" id="7422633at2759"/>
<feature type="compositionally biased region" description="Basic residues" evidence="1">
    <location>
        <begin position="126"/>
        <end position="135"/>
    </location>
</feature>
<proteinExistence type="predicted"/>